<comment type="similarity">
    <text evidence="1">Belongs to the AHA1 family.</text>
</comment>
<accession>A0ABP7YTL0</accession>
<evidence type="ECO:0000259" key="2">
    <source>
        <dbReference type="Pfam" id="PF08327"/>
    </source>
</evidence>
<dbReference type="Pfam" id="PF08327">
    <property type="entry name" value="AHSA1"/>
    <property type="match status" value="1"/>
</dbReference>
<proteinExistence type="inferred from homology"/>
<keyword evidence="4" id="KW-1185">Reference proteome</keyword>
<sequence>MRPETIHIERTYPITADKLWQALTNQESMKDWFFEIPNFTTEVGGEFEFYKSNDDKNLMHHCQVVESKAPEIFKFTWRHPKQSQGTSVITWRLIPRRGATTLHLTHEGLENFKDAGENYTHAKFESGWERILGESLNKFLEKRSLPI</sequence>
<evidence type="ECO:0000313" key="3">
    <source>
        <dbReference type="EMBL" id="GAA4141155.1"/>
    </source>
</evidence>
<dbReference type="InterPro" id="IPR023393">
    <property type="entry name" value="START-like_dom_sf"/>
</dbReference>
<dbReference type="InterPro" id="IPR013538">
    <property type="entry name" value="ASHA1/2-like_C"/>
</dbReference>
<gene>
    <name evidence="3" type="ORF">GCM10022216_20900</name>
</gene>
<evidence type="ECO:0000313" key="4">
    <source>
        <dbReference type="Proteomes" id="UP001500101"/>
    </source>
</evidence>
<protein>
    <recommendedName>
        <fullName evidence="2">Activator of Hsp90 ATPase homologue 1/2-like C-terminal domain-containing protein</fullName>
    </recommendedName>
</protein>
<dbReference type="CDD" id="cd07814">
    <property type="entry name" value="SRPBCC_CalC_Aha1-like"/>
    <property type="match status" value="1"/>
</dbReference>
<dbReference type="RefSeq" id="WP_344674656.1">
    <property type="nucleotide sequence ID" value="NZ_BAAAZI010000008.1"/>
</dbReference>
<dbReference type="Proteomes" id="UP001500101">
    <property type="component" value="Unassembled WGS sequence"/>
</dbReference>
<comment type="caution">
    <text evidence="3">The sequence shown here is derived from an EMBL/GenBank/DDBJ whole genome shotgun (WGS) entry which is preliminary data.</text>
</comment>
<dbReference type="SUPFAM" id="SSF55961">
    <property type="entry name" value="Bet v1-like"/>
    <property type="match status" value="1"/>
</dbReference>
<organism evidence="3 4">
    <name type="scientific">Sphingobacterium kyonggiense</name>
    <dbReference type="NCBI Taxonomy" id="714075"/>
    <lineage>
        <taxon>Bacteria</taxon>
        <taxon>Pseudomonadati</taxon>
        <taxon>Bacteroidota</taxon>
        <taxon>Sphingobacteriia</taxon>
        <taxon>Sphingobacteriales</taxon>
        <taxon>Sphingobacteriaceae</taxon>
        <taxon>Sphingobacterium</taxon>
    </lineage>
</organism>
<dbReference type="Gene3D" id="3.30.530.20">
    <property type="match status" value="1"/>
</dbReference>
<dbReference type="EMBL" id="BAAAZI010000008">
    <property type="protein sequence ID" value="GAA4141155.1"/>
    <property type="molecule type" value="Genomic_DNA"/>
</dbReference>
<reference evidence="4" key="1">
    <citation type="journal article" date="2019" name="Int. J. Syst. Evol. Microbiol.">
        <title>The Global Catalogue of Microorganisms (GCM) 10K type strain sequencing project: providing services to taxonomists for standard genome sequencing and annotation.</title>
        <authorList>
            <consortium name="The Broad Institute Genomics Platform"/>
            <consortium name="The Broad Institute Genome Sequencing Center for Infectious Disease"/>
            <person name="Wu L."/>
            <person name="Ma J."/>
        </authorList>
    </citation>
    <scope>NUCLEOTIDE SEQUENCE [LARGE SCALE GENOMIC DNA]</scope>
    <source>
        <strain evidence="4">JCM 16704</strain>
    </source>
</reference>
<name>A0ABP7YTL0_9SPHI</name>
<feature type="domain" description="Activator of Hsp90 ATPase homologue 1/2-like C-terminal" evidence="2">
    <location>
        <begin position="15"/>
        <end position="141"/>
    </location>
</feature>
<evidence type="ECO:0000256" key="1">
    <source>
        <dbReference type="ARBA" id="ARBA00006817"/>
    </source>
</evidence>